<proteinExistence type="predicted"/>
<evidence type="ECO:0000313" key="2">
    <source>
        <dbReference type="EMBL" id="QYT04995.1"/>
    </source>
</evidence>
<dbReference type="Gene3D" id="3.90.1300.10">
    <property type="entry name" value="Amidase signature (AS) domain"/>
    <property type="match status" value="1"/>
</dbReference>
<dbReference type="AlphaFoldDB" id="A0A8G0LQ96"/>
<dbReference type="PANTHER" id="PTHR42678:SF34">
    <property type="entry name" value="OS04G0183300 PROTEIN"/>
    <property type="match status" value="1"/>
</dbReference>
<dbReference type="Pfam" id="PF01425">
    <property type="entry name" value="Amidase"/>
    <property type="match status" value="1"/>
</dbReference>
<evidence type="ECO:0000313" key="3">
    <source>
        <dbReference type="Proteomes" id="UP000826661"/>
    </source>
</evidence>
<reference evidence="2 3" key="1">
    <citation type="journal article" date="2021" name="BMC Genomics">
        <title>Telomere-to-telomere genome assembly of asparaginase-producing Trichoderma simmonsii.</title>
        <authorList>
            <person name="Chung D."/>
            <person name="Kwon Y.M."/>
            <person name="Yang Y."/>
        </authorList>
    </citation>
    <scope>NUCLEOTIDE SEQUENCE [LARGE SCALE GENOMIC DNA]</scope>
    <source>
        <strain evidence="2 3">GH-Sj1</strain>
    </source>
</reference>
<dbReference type="InterPro" id="IPR023631">
    <property type="entry name" value="Amidase_dom"/>
</dbReference>
<accession>A0A8G0LQ96</accession>
<dbReference type="Proteomes" id="UP000826661">
    <property type="component" value="Chromosome VII"/>
</dbReference>
<evidence type="ECO:0000259" key="1">
    <source>
        <dbReference type="Pfam" id="PF01425"/>
    </source>
</evidence>
<name>A0A8G0LQ96_9HYPO</name>
<gene>
    <name evidence="2" type="ORF">H0G86_011893</name>
</gene>
<organism evidence="2 3">
    <name type="scientific">Trichoderma simmonsii</name>
    <dbReference type="NCBI Taxonomy" id="1491479"/>
    <lineage>
        <taxon>Eukaryota</taxon>
        <taxon>Fungi</taxon>
        <taxon>Dikarya</taxon>
        <taxon>Ascomycota</taxon>
        <taxon>Pezizomycotina</taxon>
        <taxon>Sordariomycetes</taxon>
        <taxon>Hypocreomycetidae</taxon>
        <taxon>Hypocreales</taxon>
        <taxon>Hypocreaceae</taxon>
        <taxon>Trichoderma</taxon>
    </lineage>
</organism>
<dbReference type="EMBL" id="CP075870">
    <property type="protein sequence ID" value="QYT04995.1"/>
    <property type="molecule type" value="Genomic_DNA"/>
</dbReference>
<dbReference type="InterPro" id="IPR036928">
    <property type="entry name" value="AS_sf"/>
</dbReference>
<dbReference type="PANTHER" id="PTHR42678">
    <property type="entry name" value="AMIDASE"/>
    <property type="match status" value="1"/>
</dbReference>
<feature type="domain" description="Amidase" evidence="1">
    <location>
        <begin position="31"/>
        <end position="319"/>
    </location>
</feature>
<sequence length="535" mass="58709">MAATLSTTELLSLDSAGLQKKFEAGLLTSVELVQACLAQISRHDQQGTKLNAMISIVPDRILMERSAQLDRERAAGLIRSPFHGIPILIKDAIATKPSLELATTLGSLALKDSIMPKNAGIVDKLEEMGVIVLGKTNLNEFCNFKADANSNGWSAIGGQTQSAYIARKSDECGLGQSDPCGSSTGSAVGVSAGYAPLALGTESCGSIVMPGSRAGLYALKPALNTVNMNGVFKSSVELDVVGGFARSTADLALLSEAALIEEKRKLLPKDGYRKYLTKTFDSLRIGFLDPTKWSLHPDVVQLDESTLKQMNNIYLTAIERIKEHAIKASVTYPVNIPPATDMWYEGQNPIDVITSYEGKKALEAWLDEAKIPDLNTIEDVIKLNLDHPQKELPADMYYRDFFWYYTDEQLQTEDHPDQNQLLKAARDLPTREIYEAVKERIRTVSKENGIDKLFREENLNILAFPMDSLMVFILAASGYPIATMPAGVIQADGRPYGLGIMAQTGREDLMFQFMSAFEAHFPPRAVPSRVQNDHA</sequence>
<protein>
    <submittedName>
        <fullName evidence="2">Amidase family protein</fullName>
    </submittedName>
</protein>
<keyword evidence="3" id="KW-1185">Reference proteome</keyword>
<dbReference type="SUPFAM" id="SSF75304">
    <property type="entry name" value="Amidase signature (AS) enzymes"/>
    <property type="match status" value="1"/>
</dbReference>